<dbReference type="PROSITE" id="PS51402">
    <property type="entry name" value="CATALASE_3"/>
    <property type="match status" value="1"/>
</dbReference>
<keyword evidence="4 8" id="KW-0479">Metal-binding</keyword>
<dbReference type="InterPro" id="IPR018028">
    <property type="entry name" value="Catalase"/>
</dbReference>
<keyword evidence="5" id="KW-0560">Oxidoreductase</keyword>
<proteinExistence type="inferred from homology"/>
<reference evidence="10 11" key="1">
    <citation type="submission" date="2019-10" db="EMBL/GenBank/DDBJ databases">
        <authorList>
            <person name="Palmer J.M."/>
        </authorList>
    </citation>
    <scope>NUCLEOTIDE SEQUENCE [LARGE SCALE GENOMIC DNA]</scope>
    <source>
        <strain evidence="10 11">TWF718</strain>
    </source>
</reference>
<dbReference type="InterPro" id="IPR010582">
    <property type="entry name" value="Catalase_immune_responsive"/>
</dbReference>
<keyword evidence="3 8" id="KW-0349">Heme</keyword>
<evidence type="ECO:0000256" key="1">
    <source>
        <dbReference type="ARBA" id="ARBA00005329"/>
    </source>
</evidence>
<keyword evidence="2" id="KW-0575">Peroxidase</keyword>
<dbReference type="Pfam" id="PF06628">
    <property type="entry name" value="Catalase-rel"/>
    <property type="match status" value="1"/>
</dbReference>
<dbReference type="PRINTS" id="PR00067">
    <property type="entry name" value="CATALASE"/>
</dbReference>
<dbReference type="SUPFAM" id="SSF56634">
    <property type="entry name" value="Heme-dependent catalase-like"/>
    <property type="match status" value="1"/>
</dbReference>
<dbReference type="PIRSF" id="PIRSF038928">
    <property type="entry name" value="Catalase_clade1-3"/>
    <property type="match status" value="1"/>
</dbReference>
<comment type="similarity">
    <text evidence="1">Belongs to the catalase family.</text>
</comment>
<dbReference type="GO" id="GO:0004096">
    <property type="term" value="F:catalase activity"/>
    <property type="evidence" value="ECO:0007669"/>
    <property type="project" value="UniProtKB-EC"/>
</dbReference>
<dbReference type="Gene3D" id="2.40.180.10">
    <property type="entry name" value="Catalase core domain"/>
    <property type="match status" value="2"/>
</dbReference>
<evidence type="ECO:0000256" key="8">
    <source>
        <dbReference type="PIRSR" id="PIRSR038928-2"/>
    </source>
</evidence>
<dbReference type="Pfam" id="PF00199">
    <property type="entry name" value="Catalase"/>
    <property type="match status" value="2"/>
</dbReference>
<comment type="cofactor">
    <cofactor evidence="8">
        <name>heme</name>
        <dbReference type="ChEBI" id="CHEBI:30413"/>
    </cofactor>
</comment>
<dbReference type="SMART" id="SM01060">
    <property type="entry name" value="Catalase"/>
    <property type="match status" value="1"/>
</dbReference>
<gene>
    <name evidence="10" type="ORF">TWF718_010834</name>
</gene>
<accession>A0AAN8MK76</accession>
<evidence type="ECO:0000313" key="10">
    <source>
        <dbReference type="EMBL" id="KAK6333010.1"/>
    </source>
</evidence>
<comment type="caution">
    <text evidence="10">The sequence shown here is derived from an EMBL/GenBank/DDBJ whole genome shotgun (WGS) entry which is preliminary data.</text>
</comment>
<evidence type="ECO:0000313" key="11">
    <source>
        <dbReference type="Proteomes" id="UP001313282"/>
    </source>
</evidence>
<dbReference type="GO" id="GO:0005777">
    <property type="term" value="C:peroxisome"/>
    <property type="evidence" value="ECO:0007669"/>
    <property type="project" value="TreeGrafter"/>
</dbReference>
<evidence type="ECO:0000256" key="6">
    <source>
        <dbReference type="ARBA" id="ARBA00023004"/>
    </source>
</evidence>
<name>A0AAN8MK76_9PEZI</name>
<evidence type="ECO:0000256" key="7">
    <source>
        <dbReference type="ARBA" id="ARBA00023324"/>
    </source>
</evidence>
<feature type="binding site" description="axial binding residue" evidence="8">
    <location>
        <position position="334"/>
    </location>
    <ligand>
        <name>heme</name>
        <dbReference type="ChEBI" id="CHEBI:30413"/>
    </ligand>
    <ligandPart>
        <name>Fe</name>
        <dbReference type="ChEBI" id="CHEBI:18248"/>
    </ligandPart>
</feature>
<dbReference type="InterPro" id="IPR024711">
    <property type="entry name" value="Catalase_clade1/3"/>
</dbReference>
<dbReference type="GO" id="GO:0020037">
    <property type="term" value="F:heme binding"/>
    <property type="evidence" value="ECO:0007669"/>
    <property type="project" value="InterPro"/>
</dbReference>
<sequence>MASIPQLVEFYVPPPPPSPPPPHYTTDNGLEVDTPQATVRVGGNLQGPHLLQDINLLETISHLTHERIPERLVHAKGVGAYGIFEVTDDITDLTKANFLNAVGKKTSLFARFSTVVGERGSADSVRDTRGFAFKIYTDEGNLDWMFFSTVTALSPFDIFWDFMSSNPETFNTLMLIFSDCGTPRSYRFCDIFSANTYKFVRNDSFVYVRIYVRTNQGVKTRTREDAERLAGIDPDAYTRDLHDSIANGDYPSWTVWAQVVRPDEVDSLPVNIFDPTRRWPEDVGEWRKFGKITLNKNPEDEFGEVEQASFSPTAIVPGWDISPDPILQTRLFAYGSAARYRLGINFHQLEVNKPKYSYNPTKRDGIGYVNNLKPKVQPNYITNDGGSVYIASDADYWSGNIQSYESQAENSDYDQPRDLWEEFKRNGTAETFVSNVATNLSMASEAVRRKTYDVFRNIDSDLADEIKTATENLLPHARGGDALMNRGGVGGC</sequence>
<evidence type="ECO:0000256" key="2">
    <source>
        <dbReference type="ARBA" id="ARBA00022559"/>
    </source>
</evidence>
<evidence type="ECO:0000256" key="3">
    <source>
        <dbReference type="ARBA" id="ARBA00022617"/>
    </source>
</evidence>
<keyword evidence="7" id="KW-0376">Hydrogen peroxide</keyword>
<dbReference type="GO" id="GO:0005739">
    <property type="term" value="C:mitochondrion"/>
    <property type="evidence" value="ECO:0007669"/>
    <property type="project" value="TreeGrafter"/>
</dbReference>
<dbReference type="PANTHER" id="PTHR11465:SF9">
    <property type="entry name" value="CATALASE"/>
    <property type="match status" value="1"/>
</dbReference>
<evidence type="ECO:0000256" key="5">
    <source>
        <dbReference type="ARBA" id="ARBA00023002"/>
    </source>
</evidence>
<dbReference type="GO" id="GO:0042542">
    <property type="term" value="P:response to hydrogen peroxide"/>
    <property type="evidence" value="ECO:0007669"/>
    <property type="project" value="TreeGrafter"/>
</dbReference>
<feature type="domain" description="Catalase core" evidence="9">
    <location>
        <begin position="25"/>
        <end position="389"/>
    </location>
</feature>
<dbReference type="AlphaFoldDB" id="A0AAN8MK76"/>
<evidence type="ECO:0000259" key="9">
    <source>
        <dbReference type="SMART" id="SM01060"/>
    </source>
</evidence>
<dbReference type="InterPro" id="IPR020835">
    <property type="entry name" value="Catalase_sf"/>
</dbReference>
<dbReference type="GO" id="GO:0046872">
    <property type="term" value="F:metal ion binding"/>
    <property type="evidence" value="ECO:0007669"/>
    <property type="project" value="UniProtKB-KW"/>
</dbReference>
<dbReference type="PANTHER" id="PTHR11465">
    <property type="entry name" value="CATALASE"/>
    <property type="match status" value="1"/>
</dbReference>
<protein>
    <recommendedName>
        <fullName evidence="9">Catalase core domain-containing protein</fullName>
    </recommendedName>
</protein>
<evidence type="ECO:0000256" key="4">
    <source>
        <dbReference type="ARBA" id="ARBA00022723"/>
    </source>
</evidence>
<dbReference type="Proteomes" id="UP001313282">
    <property type="component" value="Unassembled WGS sequence"/>
</dbReference>
<organism evidence="10 11">
    <name type="scientific">Orbilia javanica</name>
    <dbReference type="NCBI Taxonomy" id="47235"/>
    <lineage>
        <taxon>Eukaryota</taxon>
        <taxon>Fungi</taxon>
        <taxon>Dikarya</taxon>
        <taxon>Ascomycota</taxon>
        <taxon>Pezizomycotina</taxon>
        <taxon>Orbiliomycetes</taxon>
        <taxon>Orbiliales</taxon>
        <taxon>Orbiliaceae</taxon>
        <taxon>Orbilia</taxon>
    </lineage>
</organism>
<keyword evidence="11" id="KW-1185">Reference proteome</keyword>
<keyword evidence="6 8" id="KW-0408">Iron</keyword>
<dbReference type="InterPro" id="IPR011614">
    <property type="entry name" value="Catalase_core"/>
</dbReference>
<dbReference type="GO" id="GO:0042744">
    <property type="term" value="P:hydrogen peroxide catabolic process"/>
    <property type="evidence" value="ECO:0007669"/>
    <property type="project" value="UniProtKB-KW"/>
</dbReference>
<dbReference type="EMBL" id="JAVHNR010000009">
    <property type="protein sequence ID" value="KAK6333010.1"/>
    <property type="molecule type" value="Genomic_DNA"/>
</dbReference>